<evidence type="ECO:0000313" key="1">
    <source>
        <dbReference type="EMBL" id="VVM15425.1"/>
    </source>
</evidence>
<organism evidence="1">
    <name type="scientific">Pseudomonas fluorescens</name>
    <dbReference type="NCBI Taxonomy" id="294"/>
    <lineage>
        <taxon>Bacteria</taxon>
        <taxon>Pseudomonadati</taxon>
        <taxon>Pseudomonadota</taxon>
        <taxon>Gammaproteobacteria</taxon>
        <taxon>Pseudomonadales</taxon>
        <taxon>Pseudomonadaceae</taxon>
        <taxon>Pseudomonas</taxon>
    </lineage>
</organism>
<proteinExistence type="predicted"/>
<dbReference type="AlphaFoldDB" id="A0A5E6MVD9"/>
<dbReference type="EMBL" id="LR700646">
    <property type="protein sequence ID" value="VVM15425.1"/>
    <property type="molecule type" value="Genomic_DNA"/>
</dbReference>
<name>A0A5E6MVD9_PSEFL</name>
<sequence>MHKCIFYGECILVGMKKPAFGGLEIDVKGLRQVG</sequence>
<reference evidence="1" key="1">
    <citation type="submission" date="2019-09" db="EMBL/GenBank/DDBJ databases">
        <authorList>
            <person name="Chandra G."/>
            <person name="Truman W A."/>
        </authorList>
    </citation>
    <scope>NUCLEOTIDE SEQUENCE</scope>
    <source>
        <strain evidence="1">PS683</strain>
    </source>
</reference>
<gene>
    <name evidence="1" type="ORF">PS683_03741</name>
</gene>
<protein>
    <submittedName>
        <fullName evidence="1">Uncharacterized protein</fullName>
    </submittedName>
</protein>
<accession>A0A5E6MVD9</accession>